<dbReference type="Proteomes" id="UP000256485">
    <property type="component" value="Unassembled WGS sequence"/>
</dbReference>
<dbReference type="InterPro" id="IPR024747">
    <property type="entry name" value="Pyridox_Oxase-rel"/>
</dbReference>
<keyword evidence="3" id="KW-1185">Reference proteome</keyword>
<sequence length="166" mass="17761">MLTRDGVETLDPGECLRLLRQTSIGRVALTDQALPTVEPARFALVDDCIVIRAGIGSALAVAAQGTVVGFCADEVAADPDHGGWTVSAVGVVEVVTDDEEISRLSKLPLRCWLPGEDCVFVRIRPEVLKGVRVAPRNRRPSAPREEPREQTGEAADTFPCDEAATA</sequence>
<dbReference type="SUPFAM" id="SSF50475">
    <property type="entry name" value="FMN-binding split barrel"/>
    <property type="match status" value="1"/>
</dbReference>
<dbReference type="InterPro" id="IPR012349">
    <property type="entry name" value="Split_barrel_FMN-bd"/>
</dbReference>
<feature type="region of interest" description="Disordered" evidence="1">
    <location>
        <begin position="135"/>
        <end position="166"/>
    </location>
</feature>
<dbReference type="RefSeq" id="WP_115849927.1">
    <property type="nucleotide sequence ID" value="NZ_QTUC01000001.1"/>
</dbReference>
<dbReference type="OrthoDB" id="5193072at2"/>
<dbReference type="Gene3D" id="2.30.110.10">
    <property type="entry name" value="Electron Transport, Fmn-binding Protein, Chain A"/>
    <property type="match status" value="1"/>
</dbReference>
<dbReference type="EMBL" id="QTUC01000001">
    <property type="protein sequence ID" value="REF36262.1"/>
    <property type="molecule type" value="Genomic_DNA"/>
</dbReference>
<gene>
    <name evidence="2" type="ORF">DFJ64_1668</name>
</gene>
<dbReference type="AlphaFoldDB" id="A0A3D9V377"/>
<organism evidence="2 3">
    <name type="scientific">Thermasporomyces composti</name>
    <dbReference type="NCBI Taxonomy" id="696763"/>
    <lineage>
        <taxon>Bacteria</taxon>
        <taxon>Bacillati</taxon>
        <taxon>Actinomycetota</taxon>
        <taxon>Actinomycetes</taxon>
        <taxon>Propionibacteriales</taxon>
        <taxon>Nocardioidaceae</taxon>
        <taxon>Thermasporomyces</taxon>
    </lineage>
</organism>
<accession>A0A3D9V377</accession>
<protein>
    <submittedName>
        <fullName evidence="2">Pyridoxamine 5'-phosphate oxidase-like protein</fullName>
    </submittedName>
</protein>
<dbReference type="Pfam" id="PF12900">
    <property type="entry name" value="Pyridox_ox_2"/>
    <property type="match status" value="1"/>
</dbReference>
<evidence type="ECO:0000256" key="1">
    <source>
        <dbReference type="SAM" id="MobiDB-lite"/>
    </source>
</evidence>
<name>A0A3D9V377_THECX</name>
<proteinExistence type="predicted"/>
<evidence type="ECO:0000313" key="2">
    <source>
        <dbReference type="EMBL" id="REF36262.1"/>
    </source>
</evidence>
<reference evidence="2 3" key="1">
    <citation type="submission" date="2018-08" db="EMBL/GenBank/DDBJ databases">
        <title>Sequencing the genomes of 1000 actinobacteria strains.</title>
        <authorList>
            <person name="Klenk H.-P."/>
        </authorList>
    </citation>
    <scope>NUCLEOTIDE SEQUENCE [LARGE SCALE GENOMIC DNA]</scope>
    <source>
        <strain evidence="2 3">DSM 22891</strain>
    </source>
</reference>
<comment type="caution">
    <text evidence="2">The sequence shown here is derived from an EMBL/GenBank/DDBJ whole genome shotgun (WGS) entry which is preliminary data.</text>
</comment>
<feature type="compositionally biased region" description="Basic and acidic residues" evidence="1">
    <location>
        <begin position="142"/>
        <end position="151"/>
    </location>
</feature>
<evidence type="ECO:0000313" key="3">
    <source>
        <dbReference type="Proteomes" id="UP000256485"/>
    </source>
</evidence>